<dbReference type="Proteomes" id="UP000570474">
    <property type="component" value="Unassembled WGS sequence"/>
</dbReference>
<keyword evidence="3" id="KW-1185">Reference proteome</keyword>
<accession>A0A847S6K6</accession>
<keyword evidence="1" id="KW-0732">Signal</keyword>
<evidence type="ECO:0008006" key="4">
    <source>
        <dbReference type="Google" id="ProtNLM"/>
    </source>
</evidence>
<dbReference type="RefSeq" id="WP_168874964.1">
    <property type="nucleotide sequence ID" value="NZ_JABAIA010000004.1"/>
</dbReference>
<proteinExistence type="predicted"/>
<sequence length="302" mass="34337">MKPIYVSILALAACFTACSKEEQPGFTAEPGVQQQFTPPADAPAEIKDMYDHYGVWVRTDFKDWKEVTNGVLASDVNNRWGATKIDADQRTAVTTYAQTLLSNVSDKFAKRYFPLELFFVKTYSAPFFDINIRDLGRSRLIICWPNHMYGALPVTDPVNHYYQDSALARSIWGYLGNMSALRFDAPVTAFVLAGKAYDNGAARELVFKQYERDRDLEARDKAMDQIALNGGFITSLGSVSFDNDFGEWMRLLATESYTNIKAKYLDNSPARARKYEVIIRFFKSYDWDIQAAGNKYREKLGN</sequence>
<dbReference type="EMBL" id="JABAIA010000004">
    <property type="protein sequence ID" value="NLR69025.1"/>
    <property type="molecule type" value="Genomic_DNA"/>
</dbReference>
<evidence type="ECO:0000313" key="3">
    <source>
        <dbReference type="Proteomes" id="UP000570474"/>
    </source>
</evidence>
<feature type="chain" id="PRO_5032646439" description="DUF547 domain-containing protein" evidence="1">
    <location>
        <begin position="20"/>
        <end position="302"/>
    </location>
</feature>
<protein>
    <recommendedName>
        <fullName evidence="4">DUF547 domain-containing protein</fullName>
    </recommendedName>
</protein>
<gene>
    <name evidence="2" type="ORF">HGH92_32285</name>
</gene>
<name>A0A847S6K6_9BACT</name>
<evidence type="ECO:0000313" key="2">
    <source>
        <dbReference type="EMBL" id="NLR69025.1"/>
    </source>
</evidence>
<evidence type="ECO:0000256" key="1">
    <source>
        <dbReference type="SAM" id="SignalP"/>
    </source>
</evidence>
<feature type="signal peptide" evidence="1">
    <location>
        <begin position="1"/>
        <end position="19"/>
    </location>
</feature>
<comment type="caution">
    <text evidence="2">The sequence shown here is derived from an EMBL/GenBank/DDBJ whole genome shotgun (WGS) entry which is preliminary data.</text>
</comment>
<reference evidence="2 3" key="1">
    <citation type="submission" date="2020-04" db="EMBL/GenBank/DDBJ databases">
        <authorList>
            <person name="Yin C."/>
        </authorList>
    </citation>
    <scope>NUCLEOTIDE SEQUENCE [LARGE SCALE GENOMIC DNA]</scope>
    <source>
        <strain evidence="2 3">Ae27</strain>
    </source>
</reference>
<dbReference type="AlphaFoldDB" id="A0A847S6K6"/>
<organism evidence="2 3">
    <name type="scientific">Chitinophaga varians</name>
    <dbReference type="NCBI Taxonomy" id="2202339"/>
    <lineage>
        <taxon>Bacteria</taxon>
        <taxon>Pseudomonadati</taxon>
        <taxon>Bacteroidota</taxon>
        <taxon>Chitinophagia</taxon>
        <taxon>Chitinophagales</taxon>
        <taxon>Chitinophagaceae</taxon>
        <taxon>Chitinophaga</taxon>
    </lineage>
</organism>
<dbReference type="Gene3D" id="3.40.390.70">
    <property type="match status" value="1"/>
</dbReference>